<proteinExistence type="predicted"/>
<keyword evidence="2" id="KW-1185">Reference proteome</keyword>
<dbReference type="Proteomes" id="UP001287356">
    <property type="component" value="Unassembled WGS sequence"/>
</dbReference>
<comment type="caution">
    <text evidence="1">The sequence shown here is derived from an EMBL/GenBank/DDBJ whole genome shotgun (WGS) entry which is preliminary data.</text>
</comment>
<evidence type="ECO:0000313" key="1">
    <source>
        <dbReference type="EMBL" id="KAK3384219.1"/>
    </source>
</evidence>
<name>A0AAE0TYM1_9PEZI</name>
<reference evidence="1" key="2">
    <citation type="submission" date="2023-06" db="EMBL/GenBank/DDBJ databases">
        <authorList>
            <consortium name="Lawrence Berkeley National Laboratory"/>
            <person name="Haridas S."/>
            <person name="Hensen N."/>
            <person name="Bonometti L."/>
            <person name="Westerberg I."/>
            <person name="Brannstrom I.O."/>
            <person name="Guillou S."/>
            <person name="Cros-Aarteil S."/>
            <person name="Calhoun S."/>
            <person name="Kuo A."/>
            <person name="Mondo S."/>
            <person name="Pangilinan J."/>
            <person name="Riley R."/>
            <person name="Labutti K."/>
            <person name="Andreopoulos B."/>
            <person name="Lipzen A."/>
            <person name="Chen C."/>
            <person name="Yanf M."/>
            <person name="Daum C."/>
            <person name="Ng V."/>
            <person name="Clum A."/>
            <person name="Steindorff A."/>
            <person name="Ohm R."/>
            <person name="Martin F."/>
            <person name="Silar P."/>
            <person name="Natvig D."/>
            <person name="Lalanne C."/>
            <person name="Gautier V."/>
            <person name="Ament-Velasquez S.L."/>
            <person name="Kruys A."/>
            <person name="Hutchinson M.I."/>
            <person name="Powell A.J."/>
            <person name="Barry K."/>
            <person name="Miller A.N."/>
            <person name="Grigoriev I.V."/>
            <person name="Debuchy R."/>
            <person name="Gladieux P."/>
            <person name="Thoren M.H."/>
            <person name="Johannesson H."/>
        </authorList>
    </citation>
    <scope>NUCLEOTIDE SEQUENCE</scope>
    <source>
        <strain evidence="1">CBS 958.72</strain>
    </source>
</reference>
<dbReference type="EMBL" id="JAULSN010000001">
    <property type="protein sequence ID" value="KAK3384219.1"/>
    <property type="molecule type" value="Genomic_DNA"/>
</dbReference>
<reference evidence="1" key="1">
    <citation type="journal article" date="2023" name="Mol. Phylogenet. Evol.">
        <title>Genome-scale phylogeny and comparative genomics of the fungal order Sordariales.</title>
        <authorList>
            <person name="Hensen N."/>
            <person name="Bonometti L."/>
            <person name="Westerberg I."/>
            <person name="Brannstrom I.O."/>
            <person name="Guillou S."/>
            <person name="Cros-Aarteil S."/>
            <person name="Calhoun S."/>
            <person name="Haridas S."/>
            <person name="Kuo A."/>
            <person name="Mondo S."/>
            <person name="Pangilinan J."/>
            <person name="Riley R."/>
            <person name="LaButti K."/>
            <person name="Andreopoulos B."/>
            <person name="Lipzen A."/>
            <person name="Chen C."/>
            <person name="Yan M."/>
            <person name="Daum C."/>
            <person name="Ng V."/>
            <person name="Clum A."/>
            <person name="Steindorff A."/>
            <person name="Ohm R.A."/>
            <person name="Martin F."/>
            <person name="Silar P."/>
            <person name="Natvig D.O."/>
            <person name="Lalanne C."/>
            <person name="Gautier V."/>
            <person name="Ament-Velasquez S.L."/>
            <person name="Kruys A."/>
            <person name="Hutchinson M.I."/>
            <person name="Powell A.J."/>
            <person name="Barry K."/>
            <person name="Miller A.N."/>
            <person name="Grigoriev I.V."/>
            <person name="Debuchy R."/>
            <person name="Gladieux P."/>
            <person name="Hiltunen Thoren M."/>
            <person name="Johannesson H."/>
        </authorList>
    </citation>
    <scope>NUCLEOTIDE SEQUENCE</scope>
    <source>
        <strain evidence="1">CBS 958.72</strain>
    </source>
</reference>
<sequence length="93" mass="10164">MGRFDIHLRLLFFFLRVSFSSSGVSLITMIPRSPVAFQFSALATARALLVSHVLTSFTRGGDIIGFAQEERNGGVYSRAEASGQPLSCGRFSF</sequence>
<dbReference type="AlphaFoldDB" id="A0AAE0TYM1"/>
<evidence type="ECO:0000313" key="2">
    <source>
        <dbReference type="Proteomes" id="UP001287356"/>
    </source>
</evidence>
<accession>A0AAE0TYM1</accession>
<organism evidence="1 2">
    <name type="scientific">Lasiosphaeria ovina</name>
    <dbReference type="NCBI Taxonomy" id="92902"/>
    <lineage>
        <taxon>Eukaryota</taxon>
        <taxon>Fungi</taxon>
        <taxon>Dikarya</taxon>
        <taxon>Ascomycota</taxon>
        <taxon>Pezizomycotina</taxon>
        <taxon>Sordariomycetes</taxon>
        <taxon>Sordariomycetidae</taxon>
        <taxon>Sordariales</taxon>
        <taxon>Lasiosphaeriaceae</taxon>
        <taxon>Lasiosphaeria</taxon>
    </lineage>
</organism>
<protein>
    <submittedName>
        <fullName evidence="1">Uncharacterized protein</fullName>
    </submittedName>
</protein>
<gene>
    <name evidence="1" type="ORF">B0T24DRAFT_75618</name>
</gene>